<dbReference type="GO" id="GO:1990817">
    <property type="term" value="F:poly(A) RNA polymerase activity"/>
    <property type="evidence" value="ECO:0007669"/>
    <property type="project" value="UniProtKB-EC"/>
</dbReference>
<name>A0A8C5KUE9_JACJA</name>
<reference evidence="4" key="1">
    <citation type="submission" date="2025-08" db="UniProtKB">
        <authorList>
            <consortium name="Ensembl"/>
        </authorList>
    </citation>
    <scope>IDENTIFICATION</scope>
</reference>
<dbReference type="SUPFAM" id="SSF81301">
    <property type="entry name" value="Nucleotidyltransferase"/>
    <property type="match status" value="1"/>
</dbReference>
<dbReference type="Proteomes" id="UP000694385">
    <property type="component" value="Unassembled WGS sequence"/>
</dbReference>
<evidence type="ECO:0000313" key="4">
    <source>
        <dbReference type="Ensembl" id="ENSJJAP00000014187.1"/>
    </source>
</evidence>
<dbReference type="PANTHER" id="PTHR12271:SF40">
    <property type="entry name" value="POLY(A) RNA POLYMERASE GLD2"/>
    <property type="match status" value="1"/>
</dbReference>
<dbReference type="Ensembl" id="ENSJJAT00000020683.1">
    <property type="protein sequence ID" value="ENSJJAP00000014187.1"/>
    <property type="gene ID" value="ENSJJAG00000016718.1"/>
</dbReference>
<dbReference type="GO" id="GO:0031123">
    <property type="term" value="P:RNA 3'-end processing"/>
    <property type="evidence" value="ECO:0007669"/>
    <property type="project" value="TreeGrafter"/>
</dbReference>
<dbReference type="EC" id="2.7.7.19" evidence="1"/>
<dbReference type="SUPFAM" id="SSF81631">
    <property type="entry name" value="PAP/OAS1 substrate-binding domain"/>
    <property type="match status" value="1"/>
</dbReference>
<dbReference type="InterPro" id="IPR043519">
    <property type="entry name" value="NT_sf"/>
</dbReference>
<dbReference type="OMA" id="SKVIMAC"/>
<dbReference type="InterPro" id="IPR045100">
    <property type="entry name" value="TUT4/7_NTP_transf"/>
</dbReference>
<evidence type="ECO:0000313" key="5">
    <source>
        <dbReference type="Proteomes" id="UP000694385"/>
    </source>
</evidence>
<feature type="compositionally biased region" description="Low complexity" evidence="2">
    <location>
        <begin position="24"/>
        <end position="48"/>
    </location>
</feature>
<organism evidence="4 5">
    <name type="scientific">Jaculus jaculus</name>
    <name type="common">Lesser Egyptian jerboa</name>
    <dbReference type="NCBI Taxonomy" id="51337"/>
    <lineage>
        <taxon>Eukaryota</taxon>
        <taxon>Metazoa</taxon>
        <taxon>Chordata</taxon>
        <taxon>Craniata</taxon>
        <taxon>Vertebrata</taxon>
        <taxon>Euteleostomi</taxon>
        <taxon>Mammalia</taxon>
        <taxon>Eutheria</taxon>
        <taxon>Euarchontoglires</taxon>
        <taxon>Glires</taxon>
        <taxon>Rodentia</taxon>
        <taxon>Myomorpha</taxon>
        <taxon>Dipodoidea</taxon>
        <taxon>Dipodidae</taxon>
        <taxon>Dipodinae</taxon>
        <taxon>Jaculus</taxon>
    </lineage>
</organism>
<dbReference type="FunFam" id="3.30.460.10:FF:000013">
    <property type="entry name" value="terminal uridylyltransferase 4 isoform X1"/>
    <property type="match status" value="1"/>
</dbReference>
<dbReference type="Pfam" id="PF19088">
    <property type="entry name" value="TUTase"/>
    <property type="match status" value="1"/>
</dbReference>
<proteinExistence type="predicted"/>
<dbReference type="CDD" id="cd05402">
    <property type="entry name" value="NT_PAP_TUTase"/>
    <property type="match status" value="1"/>
</dbReference>
<dbReference type="Gene3D" id="3.30.460.10">
    <property type="entry name" value="Beta Polymerase, domain 2"/>
    <property type="match status" value="1"/>
</dbReference>
<evidence type="ECO:0000256" key="2">
    <source>
        <dbReference type="SAM" id="MobiDB-lite"/>
    </source>
</evidence>
<accession>A0A8C5KUE9</accession>
<dbReference type="GeneTree" id="ENSGT00940000156988"/>
<protein>
    <recommendedName>
        <fullName evidence="1">polynucleotide adenylyltransferase</fullName>
        <ecNumber evidence="1">2.7.7.19</ecNumber>
    </recommendedName>
</protein>
<dbReference type="Gene3D" id="1.10.1410.10">
    <property type="match status" value="1"/>
</dbReference>
<feature type="region of interest" description="Disordered" evidence="2">
    <location>
        <begin position="15"/>
        <end position="55"/>
    </location>
</feature>
<evidence type="ECO:0000259" key="3">
    <source>
        <dbReference type="Pfam" id="PF19088"/>
    </source>
</evidence>
<dbReference type="AlphaFoldDB" id="A0A8C5KUE9"/>
<evidence type="ECO:0000256" key="1">
    <source>
        <dbReference type="ARBA" id="ARBA00012388"/>
    </source>
</evidence>
<dbReference type="PANTHER" id="PTHR12271">
    <property type="entry name" value="POLY A POLYMERASE CID PAP -RELATED"/>
    <property type="match status" value="1"/>
</dbReference>
<feature type="compositionally biased region" description="Basic and acidic residues" evidence="2">
    <location>
        <begin position="365"/>
        <end position="386"/>
    </location>
</feature>
<reference evidence="4" key="2">
    <citation type="submission" date="2025-09" db="UniProtKB">
        <authorList>
            <consortium name="Ensembl"/>
        </authorList>
    </citation>
    <scope>IDENTIFICATION</scope>
</reference>
<keyword evidence="5" id="KW-1185">Reference proteome</keyword>
<sequence length="419" mass="46885">LDLEHFKLLEIYLQGEKPPLENAPPTQKQQQTGTDPTGDSDDSASGAEDAAEDPGESDLYCSPDYFCFLKQLFLTFQRSPEYTNCRYLCKLCLIHIENIQGAHKHIKEKRHKKNILEKQEESELRSLPPPSPAHLAALSFAVVELAKEQGITDDDLRVRQEIVEEMSKVIMACLPECSLRLYGSSLTKFALKSSDVNIDIKFPPKMSHPDLLIQVLGILKKSVLYVDVESDFHAKVPVVVCKDRKSGLLCRVSAGNDMACLTTDLLAALGRVEPVFTPLVLAFRYWAKLCYIDSQTDGGIPSYSFALMVMFFLQQRKPPLLPGLLGSWIEGFDPQRMDDFQLKGVVEEKFVKWECNSSSGTERNVAADENKAKAEQPKDDAKKTDSHSQSAARRAKHGKRCSPLLLKLAGKDLMFSVEC</sequence>
<feature type="region of interest" description="Disordered" evidence="2">
    <location>
        <begin position="361"/>
        <end position="399"/>
    </location>
</feature>
<feature type="domain" description="Terminal uridylyltransferase 4/7 nucleotidyltransferase" evidence="3">
    <location>
        <begin position="117"/>
        <end position="254"/>
    </location>
</feature>